<organism evidence="2 4">
    <name type="scientific">Bradyrhizobium guangzhouense</name>
    <dbReference type="NCBI Taxonomy" id="1325095"/>
    <lineage>
        <taxon>Bacteria</taxon>
        <taxon>Pseudomonadati</taxon>
        <taxon>Pseudomonadota</taxon>
        <taxon>Alphaproteobacteria</taxon>
        <taxon>Hyphomicrobiales</taxon>
        <taxon>Nitrobacteraceae</taxon>
        <taxon>Bradyrhizobium</taxon>
    </lineage>
</organism>
<evidence type="ECO:0000313" key="4">
    <source>
        <dbReference type="Proteomes" id="UP000288972"/>
    </source>
</evidence>
<dbReference type="AlphaFoldDB" id="A0AAE5X5R2"/>
<sequence length="64" mass="7064">MFWGGCASDRTAPGRHTPSLRARRSNPESLRGKTPDCYATLAMTRKDPRAQAAPVPWMRPPARG</sequence>
<evidence type="ECO:0000313" key="3">
    <source>
        <dbReference type="EMBL" id="RXH15942.1"/>
    </source>
</evidence>
<reference evidence="3 5" key="2">
    <citation type="submission" date="2018-10" db="EMBL/GenBank/DDBJ databases">
        <title>Bradyrhizobium sp. nov., effective nodules isolated from peanut in China.</title>
        <authorList>
            <person name="Li Y."/>
        </authorList>
    </citation>
    <scope>NUCLEOTIDE SEQUENCE [LARGE SCALE GENOMIC DNA]</scope>
    <source>
        <strain evidence="3 5">CCBAU 53426</strain>
    </source>
</reference>
<protein>
    <submittedName>
        <fullName evidence="2">Uncharacterized protein</fullName>
    </submittedName>
</protein>
<dbReference type="EMBL" id="RDQZ01000004">
    <property type="protein sequence ID" value="RXH15942.1"/>
    <property type="molecule type" value="Genomic_DNA"/>
</dbReference>
<name>A0AAE5X5R2_9BRAD</name>
<evidence type="ECO:0000256" key="1">
    <source>
        <dbReference type="SAM" id="MobiDB-lite"/>
    </source>
</evidence>
<evidence type="ECO:0000313" key="2">
    <source>
        <dbReference type="EMBL" id="QAU49245.1"/>
    </source>
</evidence>
<keyword evidence="5" id="KW-1185">Reference proteome</keyword>
<evidence type="ECO:0000313" key="5">
    <source>
        <dbReference type="Proteomes" id="UP000290401"/>
    </source>
</evidence>
<accession>A0AAE5X5R2</accession>
<dbReference type="KEGG" id="bgz:XH91_30385"/>
<dbReference type="Proteomes" id="UP000290401">
    <property type="component" value="Unassembled WGS sequence"/>
</dbReference>
<dbReference type="EMBL" id="CP030053">
    <property type="protein sequence ID" value="QAU49245.1"/>
    <property type="molecule type" value="Genomic_DNA"/>
</dbReference>
<gene>
    <name evidence="3" type="ORF">EAS56_07955</name>
    <name evidence="2" type="ORF">XH91_30385</name>
</gene>
<reference evidence="2 4" key="1">
    <citation type="submission" date="2018-06" db="EMBL/GenBank/DDBJ databases">
        <title>Comparative genomics of rhizobia nodulating Arachis hypogaea in China.</title>
        <authorList>
            <person name="Li Y."/>
        </authorList>
    </citation>
    <scope>NUCLEOTIDE SEQUENCE [LARGE SCALE GENOMIC DNA]</scope>
    <source>
        <strain evidence="2 4">CCBAU 51670</strain>
    </source>
</reference>
<feature type="region of interest" description="Disordered" evidence="1">
    <location>
        <begin position="1"/>
        <end position="64"/>
    </location>
</feature>
<dbReference type="Proteomes" id="UP000288972">
    <property type="component" value="Chromosome"/>
</dbReference>
<proteinExistence type="predicted"/>